<keyword evidence="2" id="KW-0614">Plasmid</keyword>
<feature type="domain" description="HTH luxR-type" evidence="1">
    <location>
        <begin position="312"/>
        <end position="369"/>
    </location>
</feature>
<name>A0A5Q0CGY9_9HYPH</name>
<dbReference type="SMART" id="SM00421">
    <property type="entry name" value="HTH_LUXR"/>
    <property type="match status" value="1"/>
</dbReference>
<dbReference type="SUPFAM" id="SSF46894">
    <property type="entry name" value="C-terminal effector domain of the bipartite response regulators"/>
    <property type="match status" value="1"/>
</dbReference>
<sequence length="377" mass="41060">MELNSIIGDIYDASENDDNWLAVGKRLFKHLGADAGSLRLQGDGGKSVNVFETRAENDHYVEHYLQLDPIRSALSNLIRRNEADGKVLLDEELVESDAYHRTEFYRDFAKPQGQEHMIVGIVGDRDRSIVGFYRQGLAFGVRERATLSTLLPHVRRALQLRQRLQRADFDARLGYAAFEALPGAAIVVDADCNVLFANSSATKALRYRDRPVCLATSPISGTKLAVDNRGEVSRLRAMIRDAAAGGGGGAMRLEFDTLGNSARIGQYAIFVSPQLPEHTGHAFEEGGCVPVLVQISELSSPRAARPSLLSELFGLSAAEGAVAAALLGGQSAEAVARERDVSLDTVRTQIRTVLRKSNATNLRDFERIGALLSSLGR</sequence>
<dbReference type="GO" id="GO:0006355">
    <property type="term" value="P:regulation of DNA-templated transcription"/>
    <property type="evidence" value="ECO:0007669"/>
    <property type="project" value="InterPro"/>
</dbReference>
<organism evidence="2 3">
    <name type="scientific">Rhizobium grahamii</name>
    <dbReference type="NCBI Taxonomy" id="1120045"/>
    <lineage>
        <taxon>Bacteria</taxon>
        <taxon>Pseudomonadati</taxon>
        <taxon>Pseudomonadota</taxon>
        <taxon>Alphaproteobacteria</taxon>
        <taxon>Hyphomicrobiales</taxon>
        <taxon>Rhizobiaceae</taxon>
        <taxon>Rhizobium/Agrobacterium group</taxon>
        <taxon>Rhizobium</taxon>
    </lineage>
</organism>
<dbReference type="OrthoDB" id="5497412at2"/>
<dbReference type="InterPro" id="IPR016032">
    <property type="entry name" value="Sig_transdc_resp-reg_C-effctor"/>
</dbReference>
<evidence type="ECO:0000313" key="3">
    <source>
        <dbReference type="Proteomes" id="UP000326881"/>
    </source>
</evidence>
<dbReference type="Gene3D" id="1.10.10.10">
    <property type="entry name" value="Winged helix-like DNA-binding domain superfamily/Winged helix DNA-binding domain"/>
    <property type="match status" value="1"/>
</dbReference>
<dbReference type="KEGG" id="rgr:FZ934_24280"/>
<geneLocation type="plasmid" evidence="2 3">
    <name>unnamed</name>
</geneLocation>
<keyword evidence="3" id="KW-1185">Reference proteome</keyword>
<dbReference type="AlphaFoldDB" id="A0A5Q0CGY9"/>
<evidence type="ECO:0000259" key="1">
    <source>
        <dbReference type="SMART" id="SM00421"/>
    </source>
</evidence>
<dbReference type="RefSeq" id="WP_153273356.1">
    <property type="nucleotide sequence ID" value="NZ_CP043499.1"/>
</dbReference>
<reference evidence="2 3" key="1">
    <citation type="submission" date="2019-08" db="EMBL/GenBank/DDBJ databases">
        <title>Prosopis cineraria nodule microbiome.</title>
        <authorList>
            <person name="Ali R."/>
            <person name="Chaluvadi S.R."/>
            <person name="Wang X."/>
        </authorList>
    </citation>
    <scope>NUCLEOTIDE SEQUENCE [LARGE SCALE GENOMIC DNA]</scope>
    <source>
        <strain evidence="2 3">BG7</strain>
        <plasmid evidence="2 3">unnamed</plasmid>
    </source>
</reference>
<dbReference type="EMBL" id="CP043499">
    <property type="protein sequence ID" value="QFY63391.1"/>
    <property type="molecule type" value="Genomic_DNA"/>
</dbReference>
<dbReference type="GO" id="GO:0003677">
    <property type="term" value="F:DNA binding"/>
    <property type="evidence" value="ECO:0007669"/>
    <property type="project" value="InterPro"/>
</dbReference>
<gene>
    <name evidence="2" type="ORF">FZ934_24280</name>
</gene>
<dbReference type="InterPro" id="IPR036388">
    <property type="entry name" value="WH-like_DNA-bd_sf"/>
</dbReference>
<proteinExistence type="predicted"/>
<dbReference type="Proteomes" id="UP000326881">
    <property type="component" value="Plasmid unnamed"/>
</dbReference>
<evidence type="ECO:0000313" key="2">
    <source>
        <dbReference type="EMBL" id="QFY63391.1"/>
    </source>
</evidence>
<accession>A0A5Q0CGY9</accession>
<protein>
    <recommendedName>
        <fullName evidence="1">HTH luxR-type domain-containing protein</fullName>
    </recommendedName>
</protein>
<dbReference type="InterPro" id="IPR000792">
    <property type="entry name" value="Tscrpt_reg_LuxR_C"/>
</dbReference>